<feature type="transmembrane region" description="Helical" evidence="3">
    <location>
        <begin position="135"/>
        <end position="157"/>
    </location>
</feature>
<keyword evidence="3" id="KW-1133">Transmembrane helix</keyword>
<feature type="coiled-coil region" evidence="1">
    <location>
        <begin position="170"/>
        <end position="197"/>
    </location>
</feature>
<evidence type="ECO:0000313" key="4">
    <source>
        <dbReference type="EMBL" id="ABV95150.1"/>
    </source>
</evidence>
<dbReference type="eggNOG" id="COG4223">
    <property type="taxonomic scope" value="Bacteria"/>
</dbReference>
<keyword evidence="5" id="KW-1185">Reference proteome</keyword>
<evidence type="ECO:0000313" key="5">
    <source>
        <dbReference type="Proteomes" id="UP000006833"/>
    </source>
</evidence>
<dbReference type="Gene3D" id="1.20.5.340">
    <property type="match status" value="1"/>
</dbReference>
<evidence type="ECO:0000256" key="1">
    <source>
        <dbReference type="SAM" id="Coils"/>
    </source>
</evidence>
<organism evidence="4 5">
    <name type="scientific">Dinoroseobacter shibae (strain DSM 16493 / NCIMB 14021 / DFL 12)</name>
    <dbReference type="NCBI Taxonomy" id="398580"/>
    <lineage>
        <taxon>Bacteria</taxon>
        <taxon>Pseudomonadati</taxon>
        <taxon>Pseudomonadota</taxon>
        <taxon>Alphaproteobacteria</taxon>
        <taxon>Rhodobacterales</taxon>
        <taxon>Roseobacteraceae</taxon>
        <taxon>Dinoroseobacter</taxon>
    </lineage>
</organism>
<feature type="compositionally biased region" description="Acidic residues" evidence="2">
    <location>
        <begin position="30"/>
        <end position="48"/>
    </location>
</feature>
<dbReference type="KEGG" id="dsh:Dshi_3417"/>
<proteinExistence type="predicted"/>
<reference evidence="5" key="1">
    <citation type="journal article" date="2010" name="ISME J.">
        <title>The complete genome sequence of the algal symbiont Dinoroseobacter shibae: a hitchhiker's guide to life in the sea.</title>
        <authorList>
            <person name="Wagner-Dobler I."/>
            <person name="Ballhausen B."/>
            <person name="Berger M."/>
            <person name="Brinkhoff T."/>
            <person name="Buchholz I."/>
            <person name="Bunk B."/>
            <person name="Cypionka H."/>
            <person name="Daniel R."/>
            <person name="Drepper T."/>
            <person name="Gerdts G."/>
            <person name="Hahnke S."/>
            <person name="Han C."/>
            <person name="Jahn D."/>
            <person name="Kalhoefer D."/>
            <person name="Kiss H."/>
            <person name="Klenk H.P."/>
            <person name="Kyrpides N."/>
            <person name="Liebl W."/>
            <person name="Liesegang H."/>
            <person name="Meincke L."/>
            <person name="Pati A."/>
            <person name="Petersen J."/>
            <person name="Piekarski T."/>
            <person name="Pommerenke C."/>
            <person name="Pradella S."/>
            <person name="Pukall R."/>
            <person name="Rabus R."/>
            <person name="Stackebrandt E."/>
            <person name="Thole S."/>
            <person name="Thompson L."/>
            <person name="Tielen P."/>
            <person name="Tomasch J."/>
            <person name="von Jan M."/>
            <person name="Wanphrut N."/>
            <person name="Wichels A."/>
            <person name="Zech H."/>
            <person name="Simon M."/>
        </authorList>
    </citation>
    <scope>NUCLEOTIDE SEQUENCE [LARGE SCALE GENOMIC DNA]</scope>
    <source>
        <strain evidence="5">DSM 16493 / NCIMB 14021 / DFL 12</strain>
    </source>
</reference>
<feature type="compositionally biased region" description="Polar residues" evidence="2">
    <location>
        <begin position="12"/>
        <end position="23"/>
    </location>
</feature>
<feature type="coiled-coil region" evidence="1">
    <location>
        <begin position="264"/>
        <end position="309"/>
    </location>
</feature>
<dbReference type="AlphaFoldDB" id="A8LP85"/>
<feature type="compositionally biased region" description="Basic and acidic residues" evidence="2">
    <location>
        <begin position="1"/>
        <end position="11"/>
    </location>
</feature>
<accession>A8LP85</accession>
<keyword evidence="3" id="KW-0472">Membrane</keyword>
<protein>
    <recommendedName>
        <fullName evidence="6">Mitochondrial inner membrane protein</fullName>
    </recommendedName>
</protein>
<dbReference type="OrthoDB" id="7659420at2"/>
<gene>
    <name evidence="4" type="ordered locus">Dshi_3417</name>
</gene>
<feature type="compositionally biased region" description="Basic and acidic residues" evidence="2">
    <location>
        <begin position="95"/>
        <end position="109"/>
    </location>
</feature>
<evidence type="ECO:0000256" key="2">
    <source>
        <dbReference type="SAM" id="MobiDB-lite"/>
    </source>
</evidence>
<evidence type="ECO:0000256" key="3">
    <source>
        <dbReference type="SAM" id="Phobius"/>
    </source>
</evidence>
<feature type="region of interest" description="Disordered" evidence="2">
    <location>
        <begin position="1"/>
        <end position="124"/>
    </location>
</feature>
<name>A8LP85_DINSH</name>
<sequence length="475" mass="48872">MSDPKTPKDTPENQVSDTDQPQESPKPDTDTPETDQIEDAEILDEQPGEVDTAKDRNSETAQDPVEPVGETSASDETTSEAARNDTDADTAATMEETRADEIDRSHETPSSDPEPASEPQAAEPVERVVEKKGGFMGPFLGGVVAAGIGFGLCYYLVDQGILASGDPDPFAAERAQISNLENQIAAMQSEIAAAIEAGSEDPRMDAVVGSVESVETALAEIQGEVGAVQSEISAQSDILANLESQMEAIAALPEGTGSADTAAMAALQATLAQQQAENEAMQAQLAEMAAAAEAEMEQVRAQAGALQNETQAAVDAATNRAALANIAAALENGAPLAASLDNLTVEAPEALSAVSASGVETLLDLQRQFPAAARAGLAESLKATVSDDPVDRAVAFLRAQVGARSLEPREGDDPDAVLSRAQEAVSAGQLEAALAEISTLPDAGQAAMAPWIGAAEARVAALAAFDTLAAELNSN</sequence>
<feature type="compositionally biased region" description="Low complexity" evidence="2">
    <location>
        <begin position="110"/>
        <end position="123"/>
    </location>
</feature>
<dbReference type="EMBL" id="CP000830">
    <property type="protein sequence ID" value="ABV95150.1"/>
    <property type="molecule type" value="Genomic_DNA"/>
</dbReference>
<dbReference type="Proteomes" id="UP000006833">
    <property type="component" value="Chromosome"/>
</dbReference>
<dbReference type="STRING" id="398580.Dshi_3417"/>
<evidence type="ECO:0008006" key="6">
    <source>
        <dbReference type="Google" id="ProtNLM"/>
    </source>
</evidence>
<dbReference type="HOGENOM" id="CLU_040166_1_0_5"/>
<keyword evidence="1" id="KW-0175">Coiled coil</keyword>
<keyword evidence="3" id="KW-0812">Transmembrane</keyword>
<dbReference type="RefSeq" id="WP_012180074.1">
    <property type="nucleotide sequence ID" value="NC_009952.1"/>
</dbReference>